<dbReference type="Gene3D" id="1.10.443.10">
    <property type="entry name" value="Intergrase catalytic core"/>
    <property type="match status" value="1"/>
</dbReference>
<reference evidence="4 6" key="2">
    <citation type="journal article" date="2016" name="Front. Microbiol.">
        <title>Industrial Acetogenic Biocatalysts: A Comparative Metabolic and Genomic Analysis.</title>
        <authorList>
            <person name="Bengelsdorf F."/>
            <person name="Poehlein A."/>
            <person name="Sonja S."/>
            <person name="Erz C."/>
            <person name="Hummel T."/>
            <person name="Hoffmeister S."/>
            <person name="Daniel R."/>
            <person name="Durre P."/>
        </authorList>
    </citation>
    <scope>NUCLEOTIDE SEQUENCE [LARGE SCALE GENOMIC DNA]</scope>
    <source>
        <strain evidence="4 6">PTA-10522</strain>
    </source>
</reference>
<evidence type="ECO:0000313" key="6">
    <source>
        <dbReference type="Proteomes" id="UP000093694"/>
    </source>
</evidence>
<evidence type="ECO:0000259" key="2">
    <source>
        <dbReference type="PROSITE" id="PS51898"/>
    </source>
</evidence>
<dbReference type="PANTHER" id="PTHR30349:SF91">
    <property type="entry name" value="INTA PROTEIN"/>
    <property type="match status" value="1"/>
</dbReference>
<dbReference type="GO" id="GO:0003677">
    <property type="term" value="F:DNA binding"/>
    <property type="evidence" value="ECO:0007669"/>
    <property type="project" value="InterPro"/>
</dbReference>
<name>A0A162KUW2_9CLOT</name>
<dbReference type="GO" id="GO:0006310">
    <property type="term" value="P:DNA recombination"/>
    <property type="evidence" value="ECO:0007669"/>
    <property type="project" value="UniProtKB-KW"/>
</dbReference>
<dbReference type="PROSITE" id="PS51898">
    <property type="entry name" value="TYR_RECOMBINASE"/>
    <property type="match status" value="1"/>
</dbReference>
<dbReference type="InterPro" id="IPR013762">
    <property type="entry name" value="Integrase-like_cat_sf"/>
</dbReference>
<evidence type="ECO:0000256" key="1">
    <source>
        <dbReference type="ARBA" id="ARBA00023172"/>
    </source>
</evidence>
<dbReference type="Proteomes" id="UP000093694">
    <property type="component" value="Unassembled WGS sequence"/>
</dbReference>
<evidence type="ECO:0000313" key="3">
    <source>
        <dbReference type="EMBL" id="OAA84356.1"/>
    </source>
</evidence>
<dbReference type="InterPro" id="IPR050090">
    <property type="entry name" value="Tyrosine_recombinase_XerCD"/>
</dbReference>
<dbReference type="PANTHER" id="PTHR30349">
    <property type="entry name" value="PHAGE INTEGRASE-RELATED"/>
    <property type="match status" value="1"/>
</dbReference>
<dbReference type="EMBL" id="LROR01000048">
    <property type="protein sequence ID" value="OBR94095.1"/>
    <property type="molecule type" value="Genomic_DNA"/>
</dbReference>
<dbReference type="InterPro" id="IPR002104">
    <property type="entry name" value="Integrase_catalytic"/>
</dbReference>
<keyword evidence="6" id="KW-1185">Reference proteome</keyword>
<dbReference type="InterPro" id="IPR011010">
    <property type="entry name" value="DNA_brk_join_enz"/>
</dbReference>
<reference evidence="3 5" key="1">
    <citation type="journal article" date="2015" name="Biotechnol. Bioeng.">
        <title>Genome sequence and phenotypic characterization of Caulobacter segnis.</title>
        <authorList>
            <person name="Patel S."/>
            <person name="Fletcher B."/>
            <person name="Scott D.C."/>
            <person name="Ely B."/>
        </authorList>
    </citation>
    <scope>NUCLEOTIDE SEQUENCE [LARGE SCALE GENOMIC DNA]</scope>
    <source>
        <strain evidence="3 5">PS02</strain>
    </source>
</reference>
<dbReference type="EMBL" id="LITQ01000057">
    <property type="protein sequence ID" value="OAA84356.1"/>
    <property type="molecule type" value="Genomic_DNA"/>
</dbReference>
<accession>A0A162KUW2</accession>
<organism evidence="3 5">
    <name type="scientific">Clostridium coskatii</name>
    <dbReference type="NCBI Taxonomy" id="1705578"/>
    <lineage>
        <taxon>Bacteria</taxon>
        <taxon>Bacillati</taxon>
        <taxon>Bacillota</taxon>
        <taxon>Clostridia</taxon>
        <taxon>Eubacteriales</taxon>
        <taxon>Clostridiaceae</taxon>
        <taxon>Clostridium</taxon>
    </lineage>
</organism>
<evidence type="ECO:0000313" key="4">
    <source>
        <dbReference type="EMBL" id="OBR94095.1"/>
    </source>
</evidence>
<dbReference type="Pfam" id="PF00589">
    <property type="entry name" value="Phage_integrase"/>
    <property type="match status" value="1"/>
</dbReference>
<dbReference type="GO" id="GO:0015074">
    <property type="term" value="P:DNA integration"/>
    <property type="evidence" value="ECO:0007669"/>
    <property type="project" value="InterPro"/>
</dbReference>
<protein>
    <submittedName>
        <fullName evidence="3">Tyrosine recombinase XerC</fullName>
    </submittedName>
</protein>
<dbReference type="RefSeq" id="WP_242872331.1">
    <property type="nucleotide sequence ID" value="NZ_LROR01000048.1"/>
</dbReference>
<dbReference type="SUPFAM" id="SSF56349">
    <property type="entry name" value="DNA breaking-rejoining enzymes"/>
    <property type="match status" value="1"/>
</dbReference>
<comment type="caution">
    <text evidence="3">The sequence shown here is derived from an EMBL/GenBank/DDBJ whole genome shotgun (WGS) entry which is preliminary data.</text>
</comment>
<dbReference type="PATRIC" id="fig|1705578.3.peg.3754"/>
<keyword evidence="1" id="KW-0233">DNA recombination</keyword>
<dbReference type="AlphaFoldDB" id="A0A162KUW2"/>
<evidence type="ECO:0000313" key="5">
    <source>
        <dbReference type="Proteomes" id="UP000077384"/>
    </source>
</evidence>
<dbReference type="Proteomes" id="UP000077384">
    <property type="component" value="Unassembled WGS sequence"/>
</dbReference>
<feature type="domain" description="Tyr recombinase" evidence="2">
    <location>
        <begin position="1"/>
        <end position="95"/>
    </location>
</feature>
<sequence length="101" mass="11346">MKAGNSYEDNNLVFATALGKSTDAKNLFRSYKNLLVKAKIEHKKFHCLRHTYATKLFEAGTPLKTVQALLGHSNIETTADIYTHVMPKQKINAAEKLNNII</sequence>
<proteinExistence type="predicted"/>
<gene>
    <name evidence="3" type="primary">xerC_6</name>
    <name evidence="4" type="synonym">xerC_5</name>
    <name evidence="4" type="ORF">CLCOS_20610</name>
    <name evidence="3" type="ORF">WX73_03496</name>
</gene>